<dbReference type="AlphaFoldDB" id="A0A075AIC7"/>
<accession>A0A075AIC7</accession>
<gene>
    <name evidence="2" type="ORF">T265_02318</name>
</gene>
<dbReference type="Proteomes" id="UP000054324">
    <property type="component" value="Unassembled WGS sequence"/>
</dbReference>
<protein>
    <submittedName>
        <fullName evidence="2">Uncharacterized protein</fullName>
    </submittedName>
</protein>
<dbReference type="CTD" id="20316506"/>
<evidence type="ECO:0000313" key="3">
    <source>
        <dbReference type="Proteomes" id="UP000054324"/>
    </source>
</evidence>
<name>A0A075AIC7_OPIVI</name>
<organism evidence="2 3">
    <name type="scientific">Opisthorchis viverrini</name>
    <name type="common">Southeast Asian liver fluke</name>
    <dbReference type="NCBI Taxonomy" id="6198"/>
    <lineage>
        <taxon>Eukaryota</taxon>
        <taxon>Metazoa</taxon>
        <taxon>Spiralia</taxon>
        <taxon>Lophotrochozoa</taxon>
        <taxon>Platyhelminthes</taxon>
        <taxon>Trematoda</taxon>
        <taxon>Digenea</taxon>
        <taxon>Opisthorchiida</taxon>
        <taxon>Opisthorchiata</taxon>
        <taxon>Opisthorchiidae</taxon>
        <taxon>Opisthorchis</taxon>
    </lineage>
</organism>
<dbReference type="RefSeq" id="XP_009164796.1">
    <property type="nucleotide sequence ID" value="XM_009166532.1"/>
</dbReference>
<feature type="region of interest" description="Disordered" evidence="1">
    <location>
        <begin position="28"/>
        <end position="59"/>
    </location>
</feature>
<dbReference type="EMBL" id="KL596646">
    <property type="protein sequence ID" value="KER31404.1"/>
    <property type="molecule type" value="Genomic_DNA"/>
</dbReference>
<sequence length="59" mass="6330">MKPTCPLKSGTTYVVKMDVPALLQPHRVTPGTVESSKLAGSISPRSSPHRITSGDAWRV</sequence>
<reference evidence="2 3" key="1">
    <citation type="submission" date="2013-11" db="EMBL/GenBank/DDBJ databases">
        <title>Opisthorchis viverrini - life in the bile duct.</title>
        <authorList>
            <person name="Young N.D."/>
            <person name="Nagarajan N."/>
            <person name="Lin S.J."/>
            <person name="Korhonen P.K."/>
            <person name="Jex A.R."/>
            <person name="Hall R.S."/>
            <person name="Safavi-Hemami H."/>
            <person name="Kaewkong W."/>
            <person name="Bertrand D."/>
            <person name="Gao S."/>
            <person name="Seet Q."/>
            <person name="Wongkham S."/>
            <person name="Teh B.T."/>
            <person name="Wongkham C."/>
            <person name="Intapan P.M."/>
            <person name="Maleewong W."/>
            <person name="Yang X."/>
            <person name="Hu M."/>
            <person name="Wang Z."/>
            <person name="Hofmann A."/>
            <person name="Sternberg P.W."/>
            <person name="Tan P."/>
            <person name="Wang J."/>
            <person name="Gasser R.B."/>
        </authorList>
    </citation>
    <scope>NUCLEOTIDE SEQUENCE [LARGE SCALE GENOMIC DNA]</scope>
</reference>
<evidence type="ECO:0000256" key="1">
    <source>
        <dbReference type="SAM" id="MobiDB-lite"/>
    </source>
</evidence>
<keyword evidence="3" id="KW-1185">Reference proteome</keyword>
<proteinExistence type="predicted"/>
<dbReference type="GeneID" id="20316506"/>
<dbReference type="KEGG" id="ovi:T265_02318"/>
<evidence type="ECO:0000313" key="2">
    <source>
        <dbReference type="EMBL" id="KER31404.1"/>
    </source>
</evidence>